<dbReference type="AlphaFoldDB" id="A0A080M229"/>
<dbReference type="Proteomes" id="UP000020077">
    <property type="component" value="Unassembled WGS sequence"/>
</dbReference>
<protein>
    <submittedName>
        <fullName evidence="1">Uncharacterized protein</fullName>
    </submittedName>
</protein>
<name>A0A080M229_9PROT</name>
<sequence>MNAPYPIPQPDTAVILNALAALFQPDDVVELRSFAKGRKRTDAGVL</sequence>
<reference evidence="1 2" key="1">
    <citation type="submission" date="2014-02" db="EMBL/GenBank/DDBJ databases">
        <title>Expanding our view of genomic diversity in Candidatus Accumulibacter clades.</title>
        <authorList>
            <person name="Skennerton C.T."/>
            <person name="Barr J.J."/>
            <person name="Slater F.R."/>
            <person name="Bond P.L."/>
            <person name="Tyson G.W."/>
        </authorList>
    </citation>
    <scope>NUCLEOTIDE SEQUENCE [LARGE SCALE GENOMIC DNA]</scope>
    <source>
        <strain evidence="2">BA-91</strain>
    </source>
</reference>
<comment type="caution">
    <text evidence="1">The sequence shown here is derived from an EMBL/GenBank/DDBJ whole genome shotgun (WGS) entry which is preliminary data.</text>
</comment>
<evidence type="ECO:0000313" key="1">
    <source>
        <dbReference type="EMBL" id="KFB74370.1"/>
    </source>
</evidence>
<gene>
    <name evidence="1" type="ORF">AW09_000340</name>
</gene>
<evidence type="ECO:0000313" key="2">
    <source>
        <dbReference type="Proteomes" id="UP000020077"/>
    </source>
</evidence>
<organism evidence="1 2">
    <name type="scientific">Candidatus Accumulibacter phosphatis</name>
    <dbReference type="NCBI Taxonomy" id="327160"/>
    <lineage>
        <taxon>Bacteria</taxon>
        <taxon>Pseudomonadati</taxon>
        <taxon>Pseudomonadota</taxon>
        <taxon>Betaproteobacteria</taxon>
        <taxon>Candidatus Accumulibacter</taxon>
    </lineage>
</organism>
<proteinExistence type="predicted"/>
<dbReference type="EMBL" id="JDVG02000051">
    <property type="protein sequence ID" value="KFB74370.1"/>
    <property type="molecule type" value="Genomic_DNA"/>
</dbReference>
<accession>A0A080M229</accession>